<evidence type="ECO:0000313" key="1">
    <source>
        <dbReference type="EMBL" id="CAE0442427.1"/>
    </source>
</evidence>
<dbReference type="SUPFAM" id="SSF49899">
    <property type="entry name" value="Concanavalin A-like lectins/glucanases"/>
    <property type="match status" value="1"/>
</dbReference>
<dbReference type="AlphaFoldDB" id="A0A7S3UZZ1"/>
<dbReference type="InterPro" id="IPR013320">
    <property type="entry name" value="ConA-like_dom_sf"/>
</dbReference>
<name>A0A7S3UZZ1_9STRA</name>
<organism evidence="1">
    <name type="scientific">Aplanochytrium stocchinoi</name>
    <dbReference type="NCBI Taxonomy" id="215587"/>
    <lineage>
        <taxon>Eukaryota</taxon>
        <taxon>Sar</taxon>
        <taxon>Stramenopiles</taxon>
        <taxon>Bigyra</taxon>
        <taxon>Labyrinthulomycetes</taxon>
        <taxon>Thraustochytrida</taxon>
        <taxon>Thraustochytriidae</taxon>
        <taxon>Aplanochytrium</taxon>
    </lineage>
</organism>
<proteinExistence type="predicted"/>
<dbReference type="Gene3D" id="2.60.120.200">
    <property type="match status" value="1"/>
</dbReference>
<gene>
    <name evidence="1" type="ORF">ASTO00021_LOCUS12536</name>
</gene>
<dbReference type="EMBL" id="HBIN01016477">
    <property type="protein sequence ID" value="CAE0442427.1"/>
    <property type="molecule type" value="Transcribed_RNA"/>
</dbReference>
<sequence>MDIIIDLRNTVYFVLESAKWDCTTSDESGVSDMFTILTLALQNHKLRERVLRYKTAEGLNGYNSNEEFDTSSTEMYSEEEIDINGNIIETQVDNCQKCETIDRNGRRIVNRVYHVSIWYLQHIQNRSIQRSASLMLLELLSPNCKTEIAPDLKDMMLRNINVALGSMVALAYQEYETEEEINLKRNRGSYCSIRTLAEKTRQQEIFTERHVKISDVVTQIVKACVDVNEFQVSQYEICKAVDATILPYIAFILSQRTLTGSPTIDRWCYRKAVTAMCWLSLSTPWVNCIVKRHFGIIIKTLNKSFDIKNEIGDLGRECQIQGLRINAGDESVLADACSLLHLNIRFLSSIVMYSTALSVIIDRNSNVINQLLLLFSSTCSDNNIDVIVSDDEYTDEDFIPLPCMPNKDGSDVASFCVGFNSALVAAKLEASFGKYILETSALTLGMKAKLNAEQVQSNQIDFHLYSNNGVYKNEGKQNRSKVCSWINQAVNVIVNCPDDHIQAKAANLIWNMLNTFGWIKVFNNKLIRDSSVFSKSTTVKMMRLWSWRNDVLNSVLFLLKQNKGIAGKREACRILEILVQVSSAETEKTLIAQFKFQDKELLNSENVGYRYLQGQMSNMHFWKVIGGPVHASSSDNHNFFQSGKEGYNHGSSIIENSNIWGVSFQNDDALCAENRIDGIVLGSQWSVSVWIKFSRKKIENNDLLPESKSQESLIQDPLRLECEHVSLCESGIVKTLLEMDNGFQPIAFSETRENTMELGCVFPQSNHNSNSFYWRGTGFALDDLMPGWHHLVAVVKDGKLNFIVDQIKVRKSINIVDSVLDNHTLKTIGNSSCLNYSTPLSKTCMIADLRVYDDALTENVVYTSPATERFNRRPWELSERHTAAFESARAQIGRIPSLVKHLGSLISCGEVSIQITIARIMRNLSLSKTAAMRLRADENCIKNIRLILVEDKNNIYRYCDEKENEAFECFFRCQRELRYECRLALANLVLETV</sequence>
<accession>A0A7S3UZZ1</accession>
<reference evidence="1" key="1">
    <citation type="submission" date="2021-01" db="EMBL/GenBank/DDBJ databases">
        <authorList>
            <person name="Corre E."/>
            <person name="Pelletier E."/>
            <person name="Niang G."/>
            <person name="Scheremetjew M."/>
            <person name="Finn R."/>
            <person name="Kale V."/>
            <person name="Holt S."/>
            <person name="Cochrane G."/>
            <person name="Meng A."/>
            <person name="Brown T."/>
            <person name="Cohen L."/>
        </authorList>
    </citation>
    <scope>NUCLEOTIDE SEQUENCE</scope>
    <source>
        <strain evidence="1">GSBS06</strain>
    </source>
</reference>
<protein>
    <submittedName>
        <fullName evidence="1">Uncharacterized protein</fullName>
    </submittedName>
</protein>